<dbReference type="Pfam" id="PF02976">
    <property type="entry name" value="MutH"/>
    <property type="match status" value="2"/>
</dbReference>
<evidence type="ECO:0000256" key="1">
    <source>
        <dbReference type="ARBA" id="ARBA00022722"/>
    </source>
</evidence>
<dbReference type="SMART" id="SM00927">
    <property type="entry name" value="MutH"/>
    <property type="match status" value="2"/>
</dbReference>
<evidence type="ECO:0000313" key="5">
    <source>
        <dbReference type="EMBL" id="TLS99587.1"/>
    </source>
</evidence>
<proteinExistence type="predicted"/>
<dbReference type="Gene3D" id="3.40.600.10">
    <property type="entry name" value="DNA mismatch repair MutH/Restriction endonuclease, type II"/>
    <property type="match status" value="2"/>
</dbReference>
<dbReference type="CDD" id="cd22355">
    <property type="entry name" value="Sau3AI_C"/>
    <property type="match status" value="1"/>
</dbReference>
<feature type="domain" description="DNA mismatch repair MutH/Type II restriction enzyme Sau3AI" evidence="4">
    <location>
        <begin position="317"/>
        <end position="398"/>
    </location>
</feature>
<organism evidence="5 6">
    <name type="scientific">Aliarcobacter cibarius</name>
    <dbReference type="NCBI Taxonomy" id="255507"/>
    <lineage>
        <taxon>Bacteria</taxon>
        <taxon>Pseudomonadati</taxon>
        <taxon>Campylobacterota</taxon>
        <taxon>Epsilonproteobacteria</taxon>
        <taxon>Campylobacterales</taxon>
        <taxon>Arcobacteraceae</taxon>
        <taxon>Aliarcobacter</taxon>
    </lineage>
</organism>
<evidence type="ECO:0000256" key="3">
    <source>
        <dbReference type="ARBA" id="ARBA00022801"/>
    </source>
</evidence>
<protein>
    <recommendedName>
        <fullName evidence="4">DNA mismatch repair MutH/Type II restriction enzyme Sau3AI domain-containing protein</fullName>
    </recommendedName>
</protein>
<keyword evidence="3" id="KW-0378">Hydrolase</keyword>
<accession>A0ABY2V4I1</accession>
<keyword evidence="2" id="KW-0255">Endonuclease</keyword>
<evidence type="ECO:0000259" key="4">
    <source>
        <dbReference type="SMART" id="SM00927"/>
    </source>
</evidence>
<dbReference type="InterPro" id="IPR011335">
    <property type="entry name" value="Restrct_endonuc-II-like"/>
</dbReference>
<feature type="domain" description="DNA mismatch repair MutH/Type II restriction enzyme Sau3AI" evidence="4">
    <location>
        <begin position="53"/>
        <end position="154"/>
    </location>
</feature>
<dbReference type="InterPro" id="IPR011337">
    <property type="entry name" value="DNA_rep_MutH/RE_typeII_Sau3AI"/>
</dbReference>
<dbReference type="SUPFAM" id="SSF52980">
    <property type="entry name" value="Restriction endonuclease-like"/>
    <property type="match status" value="2"/>
</dbReference>
<dbReference type="CDD" id="cd22356">
    <property type="entry name" value="Sau3AI_N-like"/>
    <property type="match status" value="1"/>
</dbReference>
<dbReference type="Proteomes" id="UP000305417">
    <property type="component" value="Unassembled WGS sequence"/>
</dbReference>
<dbReference type="InterPro" id="IPR037057">
    <property type="entry name" value="DNA_rep_MutH/T2_RE_sf"/>
</dbReference>
<evidence type="ECO:0000313" key="6">
    <source>
        <dbReference type="Proteomes" id="UP000305417"/>
    </source>
</evidence>
<sequence>MFKYKNENELIARANESLELSINEIFLKSEIKNSKINLNNKGNIGNIIEKYWFGIKNNNTPLPDFQNLGIELKVIPLIEDKNNTLKVKERTKICSIDYNKLINEKWETSHAKSKLNKVLFIYYHYDKNNLLNSKIIKIDLFTLENNDELIIKKDWLDIYEYIKKGLAHNLSESMSKVLAASRSGSGGVDKYGNQKDLVTQPNSDIKALKRAFSLKQSFTNQRWNEINNERYESIINILNTDSEHFESDILNQINKFESKTLGYIARKFNIEISKGKNAAATILKKFLGFKNVNSRIKEFEQLGIQVKIISTRKSDFKPWEAVSFPTFKLKELIKENFYEGENEFVEWDNCSLLKDINRILFLPIFREKNKGIPIEDRILGKAFFWSPSIDELEIIKNEWEKYKQEILEGKVKITKIPNGKDYKEVSGLSKESDTKIIHIRPHGKDRDDRDEDHLGNSIVKQSFWLNKNFLQQLIRKNYKIW</sequence>
<keyword evidence="6" id="KW-1185">Reference proteome</keyword>
<dbReference type="RefSeq" id="WP_138108774.1">
    <property type="nucleotide sequence ID" value="NZ_VBUC01000010.1"/>
</dbReference>
<name>A0ABY2V4I1_9BACT</name>
<keyword evidence="1" id="KW-0540">Nuclease</keyword>
<gene>
    <name evidence="5" type="ORF">FE247_05760</name>
</gene>
<comment type="caution">
    <text evidence="5">The sequence shown here is derived from an EMBL/GenBank/DDBJ whole genome shotgun (WGS) entry which is preliminary data.</text>
</comment>
<reference evidence="5 6" key="1">
    <citation type="submission" date="2019-05" db="EMBL/GenBank/DDBJ databases">
        <title>Arcobacter cibarius and Arcobacter thereius providing challenges in identification an antibiotic susceptibility and Quinolone resistance.</title>
        <authorList>
            <person name="Busch A."/>
            <person name="Hanel I."/>
            <person name="Hotzel H."/>
            <person name="Tomaso H."/>
        </authorList>
    </citation>
    <scope>NUCLEOTIDE SEQUENCE [LARGE SCALE GENOMIC DNA]</scope>
    <source>
        <strain evidence="5 6">16CS0831-2</strain>
    </source>
</reference>
<dbReference type="EMBL" id="VBUC01000010">
    <property type="protein sequence ID" value="TLS99587.1"/>
    <property type="molecule type" value="Genomic_DNA"/>
</dbReference>
<evidence type="ECO:0000256" key="2">
    <source>
        <dbReference type="ARBA" id="ARBA00022759"/>
    </source>
</evidence>